<proteinExistence type="predicted"/>
<gene>
    <name evidence="1" type="ORF">UFOPK2399_01738</name>
</gene>
<reference evidence="1" key="1">
    <citation type="submission" date="2020-05" db="EMBL/GenBank/DDBJ databases">
        <authorList>
            <person name="Chiriac C."/>
            <person name="Salcher M."/>
            <person name="Ghai R."/>
            <person name="Kavagutti S V."/>
        </authorList>
    </citation>
    <scope>NUCLEOTIDE SEQUENCE</scope>
</reference>
<dbReference type="Pfam" id="PF04007">
    <property type="entry name" value="DUF354"/>
    <property type="match status" value="1"/>
</dbReference>
<dbReference type="EMBL" id="CAEZXP010000007">
    <property type="protein sequence ID" value="CAB4707036.1"/>
    <property type="molecule type" value="Genomic_DNA"/>
</dbReference>
<evidence type="ECO:0000313" key="1">
    <source>
        <dbReference type="EMBL" id="CAB4707036.1"/>
    </source>
</evidence>
<dbReference type="PIRSF" id="PIRSF005357">
    <property type="entry name" value="UCP005357"/>
    <property type="match status" value="1"/>
</dbReference>
<accession>A0A6J6Q8A8</accession>
<dbReference type="PANTHER" id="PTHR39662:SF1">
    <property type="entry name" value="DUF354 DOMAIN-CONTAINING PROTEIN"/>
    <property type="match status" value="1"/>
</dbReference>
<dbReference type="InterPro" id="IPR007152">
    <property type="entry name" value="DUF354"/>
</dbReference>
<protein>
    <submittedName>
        <fullName evidence="1">Unannotated protein</fullName>
    </submittedName>
</protein>
<name>A0A6J6Q8A8_9ZZZZ</name>
<organism evidence="1">
    <name type="scientific">freshwater metagenome</name>
    <dbReference type="NCBI Taxonomy" id="449393"/>
    <lineage>
        <taxon>unclassified sequences</taxon>
        <taxon>metagenomes</taxon>
        <taxon>ecological metagenomes</taxon>
    </lineage>
</organism>
<sequence>MRVWVDLTASAHPLVFAPLVRLLEADGHTVEITTRAYAQTTQLIESHGMTATVLGHHGGASAKGKAKQLTSRLQALHRFAKDRDFDIALAHGSHELTLTARRLGIPSATTFDYEWAWLQHQLGCRAATRVVVPAAIPQERWRRYGLRQPKLATYEGLKEEYYLAGFEPDARVLDELAIDRARILVVLRPPPEVSLYHRHGNPLFLETLSRIGSRDDAHAVVIPRTEEQRDYIRSLALPSAIVPERAIDAQSLIAFSDLVVSAGGTMNREAVALGVPVLTTFSGRLGGVDEWLMREGRLRPLNDPDDLDLRKRDLGSRPAMRDPRTMLDLLLGALELKR</sequence>
<dbReference type="Gene3D" id="3.40.50.2000">
    <property type="entry name" value="Glycogen Phosphorylase B"/>
    <property type="match status" value="2"/>
</dbReference>
<dbReference type="SUPFAM" id="SSF53756">
    <property type="entry name" value="UDP-Glycosyltransferase/glycogen phosphorylase"/>
    <property type="match status" value="1"/>
</dbReference>
<dbReference type="PANTHER" id="PTHR39662">
    <property type="entry name" value="DUF354 DOMAIN-CONTAINING PROTEIN-RELATED"/>
    <property type="match status" value="1"/>
</dbReference>
<dbReference type="AlphaFoldDB" id="A0A6J6Q8A8"/>